<feature type="domain" description="HTH gntR-type" evidence="4">
    <location>
        <begin position="9"/>
        <end position="77"/>
    </location>
</feature>
<reference evidence="5 6" key="1">
    <citation type="submission" date="2023-06" db="EMBL/GenBank/DDBJ databases">
        <title>Sporosarcina sp. nov., isolated from Korean traditional fermented seafood 'Jeotgal'.</title>
        <authorList>
            <person name="Yang A.I."/>
            <person name="Shin N.-R."/>
        </authorList>
    </citation>
    <scope>NUCLEOTIDE SEQUENCE [LARGE SCALE GENOMIC DNA]</scope>
    <source>
        <strain evidence="5 6">KCTC43456</strain>
    </source>
</reference>
<dbReference type="InterPro" id="IPR036390">
    <property type="entry name" value="WH_DNA-bd_sf"/>
</dbReference>
<name>A0AAW9AD17_9BACL</name>
<dbReference type="CDD" id="cd07377">
    <property type="entry name" value="WHTH_GntR"/>
    <property type="match status" value="1"/>
</dbReference>
<dbReference type="Pfam" id="PF00392">
    <property type="entry name" value="GntR"/>
    <property type="match status" value="1"/>
</dbReference>
<gene>
    <name evidence="5" type="ORF">QTL97_11260</name>
</gene>
<keyword evidence="3" id="KW-0804">Transcription</keyword>
<evidence type="ECO:0000256" key="1">
    <source>
        <dbReference type="ARBA" id="ARBA00023015"/>
    </source>
</evidence>
<evidence type="ECO:0000256" key="3">
    <source>
        <dbReference type="ARBA" id="ARBA00023163"/>
    </source>
</evidence>
<dbReference type="InterPro" id="IPR000524">
    <property type="entry name" value="Tscrpt_reg_HTH_GntR"/>
</dbReference>
<dbReference type="GO" id="GO:0003677">
    <property type="term" value="F:DNA binding"/>
    <property type="evidence" value="ECO:0007669"/>
    <property type="project" value="UniProtKB-KW"/>
</dbReference>
<evidence type="ECO:0000313" key="5">
    <source>
        <dbReference type="EMBL" id="MDW0117516.1"/>
    </source>
</evidence>
<dbReference type="PANTHER" id="PTHR38445">
    <property type="entry name" value="HTH-TYPE TRANSCRIPTIONAL REPRESSOR YTRA"/>
    <property type="match status" value="1"/>
</dbReference>
<dbReference type="GO" id="GO:0003700">
    <property type="term" value="F:DNA-binding transcription factor activity"/>
    <property type="evidence" value="ECO:0007669"/>
    <property type="project" value="InterPro"/>
</dbReference>
<keyword evidence="1" id="KW-0805">Transcription regulation</keyword>
<evidence type="ECO:0000313" key="6">
    <source>
        <dbReference type="Proteomes" id="UP001271648"/>
    </source>
</evidence>
<evidence type="ECO:0000259" key="4">
    <source>
        <dbReference type="PROSITE" id="PS50949"/>
    </source>
</evidence>
<dbReference type="AlphaFoldDB" id="A0AAW9AD17"/>
<dbReference type="Gene3D" id="1.10.10.10">
    <property type="entry name" value="Winged helix-like DNA-binding domain superfamily/Winged helix DNA-binding domain"/>
    <property type="match status" value="1"/>
</dbReference>
<accession>A0AAW9AD17</accession>
<sequence length="122" mass="14026">MKPSLDENQPLFLQIAQIILNEIVEGHIKEGEQLPSENELSSFYTINRATVRKGLQTLVDDAFIYKQRGIGMFVSEGAYQKIVEERQKQFRQNYITPLLEEGARLGMDVQKIIQLIEKEAQS</sequence>
<proteinExistence type="predicted"/>
<keyword evidence="6" id="KW-1185">Reference proteome</keyword>
<dbReference type="PRINTS" id="PR00035">
    <property type="entry name" value="HTHGNTR"/>
</dbReference>
<dbReference type="SMART" id="SM00345">
    <property type="entry name" value="HTH_GNTR"/>
    <property type="match status" value="1"/>
</dbReference>
<dbReference type="RefSeq" id="WP_317940815.1">
    <property type="nucleotide sequence ID" value="NZ_JAUBDJ010000006.1"/>
</dbReference>
<organism evidence="5 6">
    <name type="scientific">Sporosarcina thermotolerans</name>
    <dbReference type="NCBI Taxonomy" id="633404"/>
    <lineage>
        <taxon>Bacteria</taxon>
        <taxon>Bacillati</taxon>
        <taxon>Bacillota</taxon>
        <taxon>Bacilli</taxon>
        <taxon>Bacillales</taxon>
        <taxon>Caryophanaceae</taxon>
        <taxon>Sporosarcina</taxon>
    </lineage>
</organism>
<dbReference type="EMBL" id="JAUBDJ010000006">
    <property type="protein sequence ID" value="MDW0117516.1"/>
    <property type="molecule type" value="Genomic_DNA"/>
</dbReference>
<dbReference type="PANTHER" id="PTHR38445:SF10">
    <property type="entry name" value="GNTR-FAMILY TRANSCRIPTIONAL REGULATOR"/>
    <property type="match status" value="1"/>
</dbReference>
<protein>
    <submittedName>
        <fullName evidence="5">GntR family transcriptional regulator</fullName>
    </submittedName>
</protein>
<comment type="caution">
    <text evidence="5">The sequence shown here is derived from an EMBL/GenBank/DDBJ whole genome shotgun (WGS) entry which is preliminary data.</text>
</comment>
<dbReference type="PROSITE" id="PS50949">
    <property type="entry name" value="HTH_GNTR"/>
    <property type="match status" value="1"/>
</dbReference>
<dbReference type="InterPro" id="IPR036388">
    <property type="entry name" value="WH-like_DNA-bd_sf"/>
</dbReference>
<evidence type="ECO:0000256" key="2">
    <source>
        <dbReference type="ARBA" id="ARBA00023125"/>
    </source>
</evidence>
<keyword evidence="2" id="KW-0238">DNA-binding</keyword>
<dbReference type="Proteomes" id="UP001271648">
    <property type="component" value="Unassembled WGS sequence"/>
</dbReference>
<dbReference type="SUPFAM" id="SSF46785">
    <property type="entry name" value="Winged helix' DNA-binding domain"/>
    <property type="match status" value="1"/>
</dbReference>